<dbReference type="Pfam" id="PF00403">
    <property type="entry name" value="HMA"/>
    <property type="match status" value="1"/>
</dbReference>
<dbReference type="Gene3D" id="3.30.70.100">
    <property type="match status" value="1"/>
</dbReference>
<sequence>MIKPPLFTSLWGIKPPLFYRGHNPSSWYSGYNESWIMKAIAAANTEKDAEKKKKQQQEEAKKVEAEKKKNNNDEGKKLMLKNGVIELRMPLCCEGCIEKVHKKLKAMDGVSSVICDQEMQKVVVKGDAKPETVLKKARKIHKRADFWNSKEKK</sequence>
<dbReference type="EMBL" id="JBHFFA010000002">
    <property type="protein sequence ID" value="KAL2644367.1"/>
    <property type="molecule type" value="Genomic_DNA"/>
</dbReference>
<dbReference type="PANTHER" id="PTHR22814">
    <property type="entry name" value="COPPER TRANSPORT PROTEIN ATOX1-RELATED"/>
    <property type="match status" value="1"/>
</dbReference>
<evidence type="ECO:0000256" key="2">
    <source>
        <dbReference type="SAM" id="MobiDB-lite"/>
    </source>
</evidence>
<dbReference type="InterPro" id="IPR036163">
    <property type="entry name" value="HMA_dom_sf"/>
</dbReference>
<reference evidence="4 5" key="1">
    <citation type="submission" date="2024-09" db="EMBL/GenBank/DDBJ databases">
        <title>Chromosome-scale assembly of Riccia fluitans.</title>
        <authorList>
            <person name="Paukszto L."/>
            <person name="Sawicki J."/>
            <person name="Karawczyk K."/>
            <person name="Piernik-Szablinska J."/>
            <person name="Szczecinska M."/>
            <person name="Mazdziarz M."/>
        </authorList>
    </citation>
    <scope>NUCLEOTIDE SEQUENCE [LARGE SCALE GENOMIC DNA]</scope>
    <source>
        <strain evidence="4">Rf_01</strain>
        <tissue evidence="4">Aerial parts of the thallus</tissue>
    </source>
</reference>
<accession>A0ABD1Z989</accession>
<feature type="domain" description="HMA" evidence="3">
    <location>
        <begin position="82"/>
        <end position="145"/>
    </location>
</feature>
<dbReference type="PANTHER" id="PTHR22814:SF336">
    <property type="entry name" value="HEAVY METAL-ASSOCIATED ISOPRENYLATED PLANT PROTEIN 23"/>
    <property type="match status" value="1"/>
</dbReference>
<comment type="caution">
    <text evidence="4">The sequence shown here is derived from an EMBL/GenBank/DDBJ whole genome shotgun (WGS) entry which is preliminary data.</text>
</comment>
<evidence type="ECO:0000313" key="4">
    <source>
        <dbReference type="EMBL" id="KAL2644367.1"/>
    </source>
</evidence>
<dbReference type="InterPro" id="IPR006121">
    <property type="entry name" value="HMA_dom"/>
</dbReference>
<keyword evidence="1" id="KW-0479">Metal-binding</keyword>
<gene>
    <name evidence="4" type="ORF">R1flu_011954</name>
</gene>
<name>A0ABD1Z989_9MARC</name>
<dbReference type="Proteomes" id="UP001605036">
    <property type="component" value="Unassembled WGS sequence"/>
</dbReference>
<keyword evidence="5" id="KW-1185">Reference proteome</keyword>
<protein>
    <recommendedName>
        <fullName evidence="3">HMA domain-containing protein</fullName>
    </recommendedName>
</protein>
<evidence type="ECO:0000313" key="5">
    <source>
        <dbReference type="Proteomes" id="UP001605036"/>
    </source>
</evidence>
<feature type="region of interest" description="Disordered" evidence="2">
    <location>
        <begin position="46"/>
        <end position="74"/>
    </location>
</feature>
<evidence type="ECO:0000256" key="1">
    <source>
        <dbReference type="ARBA" id="ARBA00022723"/>
    </source>
</evidence>
<organism evidence="4 5">
    <name type="scientific">Riccia fluitans</name>
    <dbReference type="NCBI Taxonomy" id="41844"/>
    <lineage>
        <taxon>Eukaryota</taxon>
        <taxon>Viridiplantae</taxon>
        <taxon>Streptophyta</taxon>
        <taxon>Embryophyta</taxon>
        <taxon>Marchantiophyta</taxon>
        <taxon>Marchantiopsida</taxon>
        <taxon>Marchantiidae</taxon>
        <taxon>Marchantiales</taxon>
        <taxon>Ricciaceae</taxon>
        <taxon>Riccia</taxon>
    </lineage>
</organism>
<dbReference type="SUPFAM" id="SSF55008">
    <property type="entry name" value="HMA, heavy metal-associated domain"/>
    <property type="match status" value="1"/>
</dbReference>
<dbReference type="AlphaFoldDB" id="A0ABD1Z989"/>
<proteinExistence type="predicted"/>
<evidence type="ECO:0000259" key="3">
    <source>
        <dbReference type="PROSITE" id="PS50846"/>
    </source>
</evidence>
<dbReference type="CDD" id="cd00371">
    <property type="entry name" value="HMA"/>
    <property type="match status" value="1"/>
</dbReference>
<dbReference type="PROSITE" id="PS50846">
    <property type="entry name" value="HMA_2"/>
    <property type="match status" value="1"/>
</dbReference>
<dbReference type="GO" id="GO:0046872">
    <property type="term" value="F:metal ion binding"/>
    <property type="evidence" value="ECO:0007669"/>
    <property type="project" value="UniProtKB-KW"/>
</dbReference>